<keyword evidence="3" id="KW-1185">Reference proteome</keyword>
<proteinExistence type="predicted"/>
<gene>
    <name evidence="2" type="ORF">Gsput1_45</name>
</gene>
<feature type="compositionally biased region" description="Low complexity" evidence="1">
    <location>
        <begin position="97"/>
        <end position="110"/>
    </location>
</feature>
<dbReference type="RefSeq" id="YP_009275731.1">
    <property type="nucleotide sequence ID" value="NC_030932.1"/>
</dbReference>
<dbReference type="GeneID" id="28800884"/>
<evidence type="ECO:0000313" key="3">
    <source>
        <dbReference type="Proteomes" id="UP000033018"/>
    </source>
</evidence>
<feature type="region of interest" description="Disordered" evidence="1">
    <location>
        <begin position="87"/>
        <end position="144"/>
    </location>
</feature>
<reference evidence="2 3" key="1">
    <citation type="journal article" date="2015" name="Sci. Rep.">
        <title>Bacteriophages of wastewater foaming-associated filamentous Gordonia reduce host levels in raw activated sludge.</title>
        <authorList>
            <person name="Liu M."/>
            <person name="Gill J.J."/>
            <person name="Young R."/>
            <person name="Summer E.J."/>
        </authorList>
    </citation>
    <scope>NUCLEOTIDE SEQUENCE [LARGE SCALE GENOMIC DNA]</scope>
</reference>
<protein>
    <submittedName>
        <fullName evidence="2">Uncharacterized protein</fullName>
    </submittedName>
</protein>
<feature type="compositionally biased region" description="Basic and acidic residues" evidence="1">
    <location>
        <begin position="120"/>
        <end position="131"/>
    </location>
</feature>
<name>A0A0E3T8B1_9CAUD</name>
<dbReference type="OrthoDB" id="4926at10239"/>
<dbReference type="KEGG" id="vg:28800884"/>
<dbReference type="EMBL" id="KP790011">
    <property type="protein sequence ID" value="AKC03070.1"/>
    <property type="molecule type" value="Genomic_DNA"/>
</dbReference>
<evidence type="ECO:0000313" key="2">
    <source>
        <dbReference type="EMBL" id="AKC03070.1"/>
    </source>
</evidence>
<organism evidence="2 3">
    <name type="scientific">Gordonia phage Gsput1</name>
    <dbReference type="NCBI Taxonomy" id="1622193"/>
    <lineage>
        <taxon>Viruses</taxon>
        <taxon>Duplodnaviria</taxon>
        <taxon>Heunggongvirae</taxon>
        <taxon>Uroviricota</taxon>
        <taxon>Caudoviricetes</taxon>
        <taxon>Ruthgordonvirinae</taxon>
        <taxon>Gesputvirus</taxon>
        <taxon>Gesputvirus gsput1</taxon>
    </lineage>
</organism>
<accession>A0A0E3T8B1</accession>
<evidence type="ECO:0000256" key="1">
    <source>
        <dbReference type="SAM" id="MobiDB-lite"/>
    </source>
</evidence>
<dbReference type="Proteomes" id="UP000033018">
    <property type="component" value="Segment"/>
</dbReference>
<sequence length="223" mass="24794">MASFDYFTRLLFIGLWNYVDDNGVGADEIALIRSDLFPLDPPERTHEALAESLAWLASRGQIVRYEGDNGRRYLFVTNWARHQRINRPTASEKPLPTCTDTSSITDSLSTHGALSEDSLPEGKGREGKGTRESAPNGEPSGFDEFWQVYPKRADKGHARKAFAKALDKASLADILAGAERYRDDPKRKPEYTKNAGTWLNGECWSDESAAPAKVSAGPRIQFD</sequence>